<dbReference type="InterPro" id="IPR029063">
    <property type="entry name" value="SAM-dependent_MTases_sf"/>
</dbReference>
<dbReference type="CDD" id="cd02440">
    <property type="entry name" value="AdoMet_MTases"/>
    <property type="match status" value="1"/>
</dbReference>
<accession>A0A1H6BE71</accession>
<keyword evidence="3" id="KW-0489">Methyltransferase</keyword>
<keyword evidence="4" id="KW-1185">Reference proteome</keyword>
<dbReference type="SUPFAM" id="SSF53335">
    <property type="entry name" value="S-adenosyl-L-methionine-dependent methyltransferases"/>
    <property type="match status" value="1"/>
</dbReference>
<evidence type="ECO:0000313" key="4">
    <source>
        <dbReference type="Proteomes" id="UP000236740"/>
    </source>
</evidence>
<dbReference type="GO" id="GO:0032259">
    <property type="term" value="P:methylation"/>
    <property type="evidence" value="ECO:0007669"/>
    <property type="project" value="UniProtKB-KW"/>
</dbReference>
<dbReference type="EMBL" id="FNVN01000004">
    <property type="protein sequence ID" value="SEG59103.1"/>
    <property type="molecule type" value="Genomic_DNA"/>
</dbReference>
<dbReference type="AlphaFoldDB" id="A0A1H6BE71"/>
<dbReference type="Pfam" id="PF13649">
    <property type="entry name" value="Methyltransf_25"/>
    <property type="match status" value="1"/>
</dbReference>
<feature type="domain" description="Methyltransferase" evidence="2">
    <location>
        <begin position="36"/>
        <end position="123"/>
    </location>
</feature>
<gene>
    <name evidence="3" type="ORF">SAMN04488133_2800</name>
</gene>
<keyword evidence="3" id="KW-0808">Transferase</keyword>
<feature type="region of interest" description="Disordered" evidence="1">
    <location>
        <begin position="188"/>
        <end position="209"/>
    </location>
</feature>
<name>A0A1H6BE71_9EURY</name>
<dbReference type="Gene3D" id="3.40.50.150">
    <property type="entry name" value="Vaccinia Virus protein VP39"/>
    <property type="match status" value="1"/>
</dbReference>
<dbReference type="GO" id="GO:0008168">
    <property type="term" value="F:methyltransferase activity"/>
    <property type="evidence" value="ECO:0007669"/>
    <property type="project" value="UniProtKB-KW"/>
</dbReference>
<dbReference type="Proteomes" id="UP000236740">
    <property type="component" value="Unassembled WGS sequence"/>
</dbReference>
<proteinExistence type="predicted"/>
<sequence length="209" mass="23508">MTTWDERFREGEYPLDPDPAPVLRQYVDSFPDGRALDIATGTGRNAVFLAENGYTVDALDKSREGLRIARENAEKRGVDEHCSWIQGDAFEHAYPEDTYDVITIQSFRILDRLTDVKAALAPDGVIYYQTHLRTSKPVDYGPSERHRVGANELLRACLDLTVLHYREFTTGSEGHRGAYAQVIARNSHGHTQGTPHEPGPEFTESDTED</sequence>
<dbReference type="RefSeq" id="WP_103992480.1">
    <property type="nucleotide sequence ID" value="NZ_FNVN01000004.1"/>
</dbReference>
<dbReference type="InterPro" id="IPR041698">
    <property type="entry name" value="Methyltransf_25"/>
</dbReference>
<organism evidence="3 4">
    <name type="scientific">Halobellus limi</name>
    <dbReference type="NCBI Taxonomy" id="699433"/>
    <lineage>
        <taxon>Archaea</taxon>
        <taxon>Methanobacteriati</taxon>
        <taxon>Methanobacteriota</taxon>
        <taxon>Stenosarchaea group</taxon>
        <taxon>Halobacteria</taxon>
        <taxon>Halobacteriales</taxon>
        <taxon>Haloferacaceae</taxon>
        <taxon>Halobellus</taxon>
    </lineage>
</organism>
<protein>
    <submittedName>
        <fullName evidence="3">Methyltransferase domain-containing protein</fullName>
    </submittedName>
</protein>
<evidence type="ECO:0000256" key="1">
    <source>
        <dbReference type="SAM" id="MobiDB-lite"/>
    </source>
</evidence>
<evidence type="ECO:0000313" key="3">
    <source>
        <dbReference type="EMBL" id="SEG59103.1"/>
    </source>
</evidence>
<evidence type="ECO:0000259" key="2">
    <source>
        <dbReference type="Pfam" id="PF13649"/>
    </source>
</evidence>
<reference evidence="3 4" key="1">
    <citation type="submission" date="2016-10" db="EMBL/GenBank/DDBJ databases">
        <authorList>
            <person name="de Groot N.N."/>
        </authorList>
    </citation>
    <scope>NUCLEOTIDE SEQUENCE [LARGE SCALE GENOMIC DNA]</scope>
    <source>
        <strain evidence="3 4">CGMCC 1.10331</strain>
    </source>
</reference>